<dbReference type="EMBL" id="AYXG01000099">
    <property type="protein sequence ID" value="EWC61956.1"/>
    <property type="molecule type" value="Genomic_DNA"/>
</dbReference>
<dbReference type="AlphaFoldDB" id="W7IZG9"/>
<proteinExistence type="predicted"/>
<feature type="compositionally biased region" description="Polar residues" evidence="1">
    <location>
        <begin position="158"/>
        <end position="178"/>
    </location>
</feature>
<evidence type="ECO:0000313" key="4">
    <source>
        <dbReference type="Proteomes" id="UP000019277"/>
    </source>
</evidence>
<accession>W7IZG9</accession>
<evidence type="ECO:0000256" key="1">
    <source>
        <dbReference type="SAM" id="MobiDB-lite"/>
    </source>
</evidence>
<organism evidence="3 4">
    <name type="scientific">Actinokineospora spheciospongiae</name>
    <dbReference type="NCBI Taxonomy" id="909613"/>
    <lineage>
        <taxon>Bacteria</taxon>
        <taxon>Bacillati</taxon>
        <taxon>Actinomycetota</taxon>
        <taxon>Actinomycetes</taxon>
        <taxon>Pseudonocardiales</taxon>
        <taxon>Pseudonocardiaceae</taxon>
        <taxon>Actinokineospora</taxon>
    </lineage>
</organism>
<protein>
    <recommendedName>
        <fullName evidence="2">Nudix hydrolase domain-containing protein</fullName>
    </recommendedName>
</protein>
<evidence type="ECO:0000259" key="2">
    <source>
        <dbReference type="Pfam" id="PF00293"/>
    </source>
</evidence>
<dbReference type="InterPro" id="IPR000086">
    <property type="entry name" value="NUDIX_hydrolase_dom"/>
</dbReference>
<dbReference type="InterPro" id="IPR015797">
    <property type="entry name" value="NUDIX_hydrolase-like_dom_sf"/>
</dbReference>
<feature type="compositionally biased region" description="Basic and acidic residues" evidence="1">
    <location>
        <begin position="132"/>
        <end position="145"/>
    </location>
</feature>
<feature type="region of interest" description="Disordered" evidence="1">
    <location>
        <begin position="82"/>
        <end position="184"/>
    </location>
</feature>
<feature type="compositionally biased region" description="Low complexity" evidence="1">
    <location>
        <begin position="84"/>
        <end position="101"/>
    </location>
</feature>
<dbReference type="SUPFAM" id="SSF55811">
    <property type="entry name" value="Nudix"/>
    <property type="match status" value="1"/>
</dbReference>
<dbReference type="STRING" id="909613.UO65_2780"/>
<reference evidence="3 4" key="1">
    <citation type="journal article" date="2014" name="Genome Announc.">
        <title>Draft Genome Sequence of the Antitrypanosomally Active Sponge-Associated Bacterium Actinokineospora sp. Strain EG49.</title>
        <authorList>
            <person name="Harjes J."/>
            <person name="Ryu T."/>
            <person name="Abdelmohsen U.R."/>
            <person name="Moitinho-Silva L."/>
            <person name="Horn H."/>
            <person name="Ravasi T."/>
            <person name="Hentschel U."/>
        </authorList>
    </citation>
    <scope>NUCLEOTIDE SEQUENCE [LARGE SCALE GENOMIC DNA]</scope>
    <source>
        <strain evidence="3 4">EG49</strain>
    </source>
</reference>
<keyword evidence="4" id="KW-1185">Reference proteome</keyword>
<evidence type="ECO:0000313" key="3">
    <source>
        <dbReference type="EMBL" id="EWC61956.1"/>
    </source>
</evidence>
<comment type="caution">
    <text evidence="3">The sequence shown here is derived from an EMBL/GenBank/DDBJ whole genome shotgun (WGS) entry which is preliminary data.</text>
</comment>
<sequence length="218" mass="22762">MTVMENALATAVLVVDDAGLVLMVDRGGRLELPTGAARTGETVVAAAARAVLAQTGVVVAGASLVGLDSAGEFAVVLRARPVDGTSPTGPSGWSRSGSGNSRWRRACRSGWSAGSTKPDCRTCGSGGRHPARRDGPTRARLELHRASARGRGRHDAQTRQTTKVNMSVQSASTTSTVGWPTKRGFLDKPQDTSTLLSDLPQPNMGVGNWAACREVLDE</sequence>
<name>W7IZG9_9PSEU</name>
<dbReference type="Proteomes" id="UP000019277">
    <property type="component" value="Unassembled WGS sequence"/>
</dbReference>
<feature type="domain" description="Nudix hydrolase" evidence="2">
    <location>
        <begin position="8"/>
        <end position="66"/>
    </location>
</feature>
<dbReference type="RefSeq" id="WP_035282454.1">
    <property type="nucleotide sequence ID" value="NZ_AYXG01000099.1"/>
</dbReference>
<gene>
    <name evidence="3" type="ORF">UO65_2780</name>
</gene>
<dbReference type="Pfam" id="PF00293">
    <property type="entry name" value="NUDIX"/>
    <property type="match status" value="1"/>
</dbReference>
<dbReference type="Gene3D" id="3.90.79.10">
    <property type="entry name" value="Nucleoside Triphosphate Pyrophosphohydrolase"/>
    <property type="match status" value="1"/>
</dbReference>